<name>A0A6M3M7Y7_9ZZZZ</name>
<sequence>MEKEKTEMADVQDLLREYRQEYDLQMPAIRKLAEALQKRRERLDALEKEIKTVVVAEGQSERGFGITVTYRSGYTRTSWNTEGLNGYAVAHPQILTFRKQTDVSPSVSMKVVE</sequence>
<feature type="coiled-coil region" evidence="1">
    <location>
        <begin position="1"/>
        <end position="49"/>
    </location>
</feature>
<dbReference type="AlphaFoldDB" id="A0A6M3M7Y7"/>
<evidence type="ECO:0000313" key="2">
    <source>
        <dbReference type="EMBL" id="QJB01843.1"/>
    </source>
</evidence>
<accession>A0A6M3M7Y7</accession>
<evidence type="ECO:0000256" key="1">
    <source>
        <dbReference type="SAM" id="Coils"/>
    </source>
</evidence>
<protein>
    <submittedName>
        <fullName evidence="2">Uncharacterized protein</fullName>
    </submittedName>
</protein>
<organism evidence="2">
    <name type="scientific">viral metagenome</name>
    <dbReference type="NCBI Taxonomy" id="1070528"/>
    <lineage>
        <taxon>unclassified sequences</taxon>
        <taxon>metagenomes</taxon>
        <taxon>organismal metagenomes</taxon>
    </lineage>
</organism>
<reference evidence="2" key="1">
    <citation type="submission" date="2020-03" db="EMBL/GenBank/DDBJ databases">
        <title>The deep terrestrial virosphere.</title>
        <authorList>
            <person name="Holmfeldt K."/>
            <person name="Nilsson E."/>
            <person name="Simone D."/>
            <person name="Lopez-Fernandez M."/>
            <person name="Wu X."/>
            <person name="de Brujin I."/>
            <person name="Lundin D."/>
            <person name="Andersson A."/>
            <person name="Bertilsson S."/>
            <person name="Dopson M."/>
        </authorList>
    </citation>
    <scope>NUCLEOTIDE SEQUENCE</scope>
    <source>
        <strain evidence="2">MM171B01839</strain>
    </source>
</reference>
<keyword evidence="1" id="KW-0175">Coiled coil</keyword>
<gene>
    <name evidence="2" type="ORF">MM171B01839_0006</name>
</gene>
<dbReference type="EMBL" id="MT143738">
    <property type="protein sequence ID" value="QJB01843.1"/>
    <property type="molecule type" value="Genomic_DNA"/>
</dbReference>
<proteinExistence type="predicted"/>